<evidence type="ECO:0000313" key="3">
    <source>
        <dbReference type="Proteomes" id="UP000295781"/>
    </source>
</evidence>
<dbReference type="Proteomes" id="UP000295781">
    <property type="component" value="Chromosome"/>
</dbReference>
<evidence type="ECO:0000313" key="2">
    <source>
        <dbReference type="EMBL" id="AUX23709.1"/>
    </source>
</evidence>
<dbReference type="RefSeq" id="WP_129349071.1">
    <property type="nucleotide sequence ID" value="NZ_CP012670.1"/>
</dbReference>
<reference evidence="2 3" key="1">
    <citation type="submission" date="2015-09" db="EMBL/GenBank/DDBJ databases">
        <title>Sorangium comparison.</title>
        <authorList>
            <person name="Zaburannyi N."/>
            <person name="Bunk B."/>
            <person name="Overmann J."/>
            <person name="Mueller R."/>
        </authorList>
    </citation>
    <scope>NUCLEOTIDE SEQUENCE [LARGE SCALE GENOMIC DNA]</scope>
    <source>
        <strain evidence="2 3">So ceGT47</strain>
    </source>
</reference>
<evidence type="ECO:0008006" key="4">
    <source>
        <dbReference type="Google" id="ProtNLM"/>
    </source>
</evidence>
<name>A0A4P2Q351_SORCE</name>
<gene>
    <name evidence="2" type="ORF">SOCEGT47_042390</name>
</gene>
<evidence type="ECO:0000256" key="1">
    <source>
        <dbReference type="SAM" id="MobiDB-lite"/>
    </source>
</evidence>
<organism evidence="2 3">
    <name type="scientific">Sorangium cellulosum</name>
    <name type="common">Polyangium cellulosum</name>
    <dbReference type="NCBI Taxonomy" id="56"/>
    <lineage>
        <taxon>Bacteria</taxon>
        <taxon>Pseudomonadati</taxon>
        <taxon>Myxococcota</taxon>
        <taxon>Polyangia</taxon>
        <taxon>Polyangiales</taxon>
        <taxon>Polyangiaceae</taxon>
        <taxon>Sorangium</taxon>
    </lineage>
</organism>
<accession>A0A4P2Q351</accession>
<feature type="compositionally biased region" description="Basic and acidic residues" evidence="1">
    <location>
        <begin position="249"/>
        <end position="262"/>
    </location>
</feature>
<dbReference type="OrthoDB" id="3611744at2"/>
<dbReference type="InterPro" id="IPR014985">
    <property type="entry name" value="WbqC"/>
</dbReference>
<dbReference type="EMBL" id="CP012670">
    <property type="protein sequence ID" value="AUX23709.1"/>
    <property type="molecule type" value="Genomic_DNA"/>
</dbReference>
<dbReference type="Pfam" id="PF08889">
    <property type="entry name" value="WbqC"/>
    <property type="match status" value="1"/>
</dbReference>
<dbReference type="AlphaFoldDB" id="A0A4P2Q351"/>
<protein>
    <recommendedName>
        <fullName evidence="4">WbqC-like protein</fullName>
    </recommendedName>
</protein>
<sequence>MIISAHQSHFLPWLGYLDKIRRSDVFVVLDHVQFERQNYQNRNRIKTRAGAAWLSVPVRQRSRAELICDKEIENAPDGSITWGERMVRTLDHAYSRAPYYGQYRPFLADVLTRPWHRLVELNDVLLRYFLDQLEISTPIVYSTSLCGLQGARADMMVNLCQILGADTYLAGGGGSRSYIDAEMFEAAGLRVAWQTFEHPVYPQLRPPEAFLPQLAVVDLLFNCGSASASVLRGERAPSPSRPQATRAVHAREEPRADVRAAE</sequence>
<feature type="region of interest" description="Disordered" evidence="1">
    <location>
        <begin position="232"/>
        <end position="262"/>
    </location>
</feature>
<proteinExistence type="predicted"/>